<gene>
    <name evidence="1" type="ORF">A3D77_07615</name>
</gene>
<dbReference type="EMBL" id="MFJL01000026">
    <property type="protein sequence ID" value="OGG15380.1"/>
    <property type="molecule type" value="Genomic_DNA"/>
</dbReference>
<sequence length="125" mass="14317">MDTKILVDKYITEGKTLLKNLDSKKFPVNAAMWFYDQNSDSWKYVISSSRVDEEGPLKVYQDIQSYLGNNIISLKDISVVSPNNNLVVMLKKAISTGRTAISGIRFSKNTINNYFIEDAYIYRMT</sequence>
<protein>
    <submittedName>
        <fullName evidence="1">Uncharacterized protein</fullName>
    </submittedName>
</protein>
<reference evidence="1 2" key="1">
    <citation type="journal article" date="2016" name="Nat. Commun.">
        <title>Thousands of microbial genomes shed light on interconnected biogeochemical processes in an aquifer system.</title>
        <authorList>
            <person name="Anantharaman K."/>
            <person name="Brown C.T."/>
            <person name="Hug L.A."/>
            <person name="Sharon I."/>
            <person name="Castelle C.J."/>
            <person name="Probst A.J."/>
            <person name="Thomas B.C."/>
            <person name="Singh A."/>
            <person name="Wilkins M.J."/>
            <person name="Karaoz U."/>
            <person name="Brodie E.L."/>
            <person name="Williams K.H."/>
            <person name="Hubbard S.S."/>
            <person name="Banfield J.F."/>
        </authorList>
    </citation>
    <scope>NUCLEOTIDE SEQUENCE [LARGE SCALE GENOMIC DNA]</scope>
</reference>
<proteinExistence type="predicted"/>
<comment type="caution">
    <text evidence="1">The sequence shown here is derived from an EMBL/GenBank/DDBJ whole genome shotgun (WGS) entry which is preliminary data.</text>
</comment>
<evidence type="ECO:0000313" key="2">
    <source>
        <dbReference type="Proteomes" id="UP000176923"/>
    </source>
</evidence>
<dbReference type="STRING" id="1798382.A3D77_07615"/>
<name>A0A1F5ZSC8_9BACT</name>
<evidence type="ECO:0000313" key="1">
    <source>
        <dbReference type="EMBL" id="OGG15380.1"/>
    </source>
</evidence>
<dbReference type="AlphaFoldDB" id="A0A1F5ZSC8"/>
<dbReference type="Proteomes" id="UP000176923">
    <property type="component" value="Unassembled WGS sequence"/>
</dbReference>
<accession>A0A1F5ZSC8</accession>
<organism evidence="1 2">
    <name type="scientific">Candidatus Gottesmanbacteria bacterium RIFCSPHIGHO2_02_FULL_39_11</name>
    <dbReference type="NCBI Taxonomy" id="1798382"/>
    <lineage>
        <taxon>Bacteria</taxon>
        <taxon>Candidatus Gottesmaniibacteriota</taxon>
    </lineage>
</organism>